<keyword evidence="3" id="KW-0378">Hydrolase</keyword>
<evidence type="ECO:0000256" key="1">
    <source>
        <dbReference type="SAM" id="MobiDB-lite"/>
    </source>
</evidence>
<evidence type="ECO:0000313" key="3">
    <source>
        <dbReference type="EMBL" id="PJI95153.1"/>
    </source>
</evidence>
<comment type="caution">
    <text evidence="3">The sequence shown here is derived from an EMBL/GenBank/DDBJ whole genome shotgun (WGS) entry which is preliminary data.</text>
</comment>
<dbReference type="InterPro" id="IPR004843">
    <property type="entry name" value="Calcineurin-like_PHP"/>
</dbReference>
<dbReference type="GO" id="GO:0008758">
    <property type="term" value="F:UDP-2,3-diacylglucosamine hydrolase activity"/>
    <property type="evidence" value="ECO:0007669"/>
    <property type="project" value="TreeGrafter"/>
</dbReference>
<gene>
    <name evidence="3" type="ORF">CLV34_1008</name>
</gene>
<dbReference type="AlphaFoldDB" id="A0A2M8WW63"/>
<evidence type="ECO:0000313" key="4">
    <source>
        <dbReference type="Proteomes" id="UP000231586"/>
    </source>
</evidence>
<dbReference type="Proteomes" id="UP000231586">
    <property type="component" value="Unassembled WGS sequence"/>
</dbReference>
<dbReference type="Pfam" id="PF00149">
    <property type="entry name" value="Metallophos"/>
    <property type="match status" value="1"/>
</dbReference>
<dbReference type="Gene3D" id="3.60.21.10">
    <property type="match status" value="1"/>
</dbReference>
<dbReference type="GO" id="GO:0009245">
    <property type="term" value="P:lipid A biosynthetic process"/>
    <property type="evidence" value="ECO:0007669"/>
    <property type="project" value="TreeGrafter"/>
</dbReference>
<dbReference type="InterPro" id="IPR051158">
    <property type="entry name" value="Metallophosphoesterase_sf"/>
</dbReference>
<protein>
    <submittedName>
        <fullName evidence="3">Putative MPP superfamily phosphohydrolase</fullName>
    </submittedName>
</protein>
<reference evidence="3 4" key="1">
    <citation type="submission" date="2017-11" db="EMBL/GenBank/DDBJ databases">
        <title>Genomic Encyclopedia of Archaeal and Bacterial Type Strains, Phase II (KMG-II): From Individual Species to Whole Genera.</title>
        <authorList>
            <person name="Goeker M."/>
        </authorList>
    </citation>
    <scope>NUCLEOTIDE SEQUENCE [LARGE SCALE GENOMIC DNA]</scope>
    <source>
        <strain evidence="3 4">DSM 22413</strain>
    </source>
</reference>
<name>A0A2M8WW63_9MICO</name>
<organism evidence="3 4">
    <name type="scientific">Luteimicrobium subarcticum</name>
    <dbReference type="NCBI Taxonomy" id="620910"/>
    <lineage>
        <taxon>Bacteria</taxon>
        <taxon>Bacillati</taxon>
        <taxon>Actinomycetota</taxon>
        <taxon>Actinomycetes</taxon>
        <taxon>Micrococcales</taxon>
        <taxon>Luteimicrobium</taxon>
    </lineage>
</organism>
<dbReference type="InterPro" id="IPR029052">
    <property type="entry name" value="Metallo-depent_PP-like"/>
</dbReference>
<dbReference type="GO" id="GO:0016020">
    <property type="term" value="C:membrane"/>
    <property type="evidence" value="ECO:0007669"/>
    <property type="project" value="GOC"/>
</dbReference>
<proteinExistence type="predicted"/>
<evidence type="ECO:0000259" key="2">
    <source>
        <dbReference type="Pfam" id="PF00149"/>
    </source>
</evidence>
<feature type="domain" description="Calcineurin-like phosphoesterase" evidence="2">
    <location>
        <begin position="9"/>
        <end position="199"/>
    </location>
</feature>
<dbReference type="PANTHER" id="PTHR31302:SF20">
    <property type="entry name" value="CONSERVED PROTEIN"/>
    <property type="match status" value="1"/>
</dbReference>
<dbReference type="PANTHER" id="PTHR31302">
    <property type="entry name" value="TRANSMEMBRANE PROTEIN WITH METALLOPHOSPHOESTERASE DOMAIN-RELATED"/>
    <property type="match status" value="1"/>
</dbReference>
<sequence>MLAPGQPDLTILHLSDLHLTPAQRDKVEWVRSLADLEPDLVVDTGDNMAHLRALPPLLEALGPLTRFPGAFVMGSNDYFSPRMKNPARYLTKDSRGPDGPRIGRPRDLPADDLARELTRAGWVDLDNRRDTITLPDGRLVELVGVDDPHLELDRFPERVTEPDPTSVLRLGVAHAPYRRVLDDMYDDGAELILAGHTHGGQLCVPGLGALVTNCDLDRARAKGVHGWPGARPDTPEGAGSTWLEVCGGLGTNPYTPFRFACRPEAVLLTLTAR</sequence>
<dbReference type="EMBL" id="PGTZ01000006">
    <property type="protein sequence ID" value="PJI95153.1"/>
    <property type="molecule type" value="Genomic_DNA"/>
</dbReference>
<accession>A0A2M8WW63</accession>
<dbReference type="SUPFAM" id="SSF56300">
    <property type="entry name" value="Metallo-dependent phosphatases"/>
    <property type="match status" value="1"/>
</dbReference>
<feature type="region of interest" description="Disordered" evidence="1">
    <location>
        <begin position="87"/>
        <end position="110"/>
    </location>
</feature>
<keyword evidence="4" id="KW-1185">Reference proteome</keyword>